<dbReference type="InterPro" id="IPR013155">
    <property type="entry name" value="M/V/L/I-tRNA-synth_anticd-bd"/>
</dbReference>
<keyword evidence="4 8" id="KW-0067">ATP-binding</keyword>
<dbReference type="Gene3D" id="3.40.50.620">
    <property type="entry name" value="HUPs"/>
    <property type="match status" value="2"/>
</dbReference>
<evidence type="ECO:0000313" key="13">
    <source>
        <dbReference type="Proteomes" id="UP000178577"/>
    </source>
</evidence>
<dbReference type="GO" id="GO:0004823">
    <property type="term" value="F:leucine-tRNA ligase activity"/>
    <property type="evidence" value="ECO:0007669"/>
    <property type="project" value="UniProtKB-UniRule"/>
</dbReference>
<name>A0A1F5G5I5_9BACT</name>
<dbReference type="Pfam" id="PF13603">
    <property type="entry name" value="tRNA-synt_1_2"/>
    <property type="match status" value="1"/>
</dbReference>
<dbReference type="Pfam" id="PF08264">
    <property type="entry name" value="Anticodon_1"/>
    <property type="match status" value="1"/>
</dbReference>
<feature type="binding site" evidence="8">
    <location>
        <position position="713"/>
    </location>
    <ligand>
        <name>ATP</name>
        <dbReference type="ChEBI" id="CHEBI:30616"/>
    </ligand>
</feature>
<evidence type="ECO:0000256" key="7">
    <source>
        <dbReference type="ARBA" id="ARBA00047469"/>
    </source>
</evidence>
<keyword evidence="8" id="KW-0963">Cytoplasm</keyword>
<evidence type="ECO:0000259" key="11">
    <source>
        <dbReference type="Pfam" id="PF13603"/>
    </source>
</evidence>
<evidence type="ECO:0000259" key="9">
    <source>
        <dbReference type="Pfam" id="PF00133"/>
    </source>
</evidence>
<dbReference type="GO" id="GO:0005737">
    <property type="term" value="C:cytoplasm"/>
    <property type="evidence" value="ECO:0007669"/>
    <property type="project" value="UniProtKB-SubCell"/>
</dbReference>
<comment type="catalytic activity">
    <reaction evidence="7 8">
        <text>tRNA(Leu) + L-leucine + ATP = L-leucyl-tRNA(Leu) + AMP + diphosphate</text>
        <dbReference type="Rhea" id="RHEA:11688"/>
        <dbReference type="Rhea" id="RHEA-COMP:9613"/>
        <dbReference type="Rhea" id="RHEA-COMP:9622"/>
        <dbReference type="ChEBI" id="CHEBI:30616"/>
        <dbReference type="ChEBI" id="CHEBI:33019"/>
        <dbReference type="ChEBI" id="CHEBI:57427"/>
        <dbReference type="ChEBI" id="CHEBI:78442"/>
        <dbReference type="ChEBI" id="CHEBI:78494"/>
        <dbReference type="ChEBI" id="CHEBI:456215"/>
        <dbReference type="EC" id="6.1.1.4"/>
    </reaction>
</comment>
<protein>
    <recommendedName>
        <fullName evidence="8">Leucine--tRNA ligase</fullName>
        <ecNumber evidence="8">6.1.1.4</ecNumber>
    </recommendedName>
    <alternativeName>
        <fullName evidence="8">Leucyl-tRNA synthetase</fullName>
        <shortName evidence="8">LeuRS</shortName>
    </alternativeName>
</protein>
<dbReference type="Proteomes" id="UP000178577">
    <property type="component" value="Unassembled WGS sequence"/>
</dbReference>
<evidence type="ECO:0000256" key="2">
    <source>
        <dbReference type="ARBA" id="ARBA00022598"/>
    </source>
</evidence>
<dbReference type="Gene3D" id="1.10.730.10">
    <property type="entry name" value="Isoleucyl-tRNA Synthetase, Domain 1"/>
    <property type="match status" value="1"/>
</dbReference>
<comment type="subcellular location">
    <subcellularLocation>
        <location evidence="8">Cytoplasm</location>
    </subcellularLocation>
</comment>
<dbReference type="AlphaFoldDB" id="A0A1F5G5I5"/>
<reference evidence="12 13" key="1">
    <citation type="journal article" date="2016" name="Nat. Commun.">
        <title>Thousands of microbial genomes shed light on interconnected biogeochemical processes in an aquifer system.</title>
        <authorList>
            <person name="Anantharaman K."/>
            <person name="Brown C.T."/>
            <person name="Hug L.A."/>
            <person name="Sharon I."/>
            <person name="Castelle C.J."/>
            <person name="Probst A.J."/>
            <person name="Thomas B.C."/>
            <person name="Singh A."/>
            <person name="Wilkins M.J."/>
            <person name="Karaoz U."/>
            <person name="Brodie E.L."/>
            <person name="Williams K.H."/>
            <person name="Hubbard S.S."/>
            <person name="Banfield J.F."/>
        </authorList>
    </citation>
    <scope>NUCLEOTIDE SEQUENCE [LARGE SCALE GENOMIC DNA]</scope>
</reference>
<dbReference type="HAMAP" id="MF_00049_B">
    <property type="entry name" value="Leu_tRNA_synth_B"/>
    <property type="match status" value="1"/>
</dbReference>
<evidence type="ECO:0000256" key="8">
    <source>
        <dbReference type="HAMAP-Rule" id="MF_00049"/>
    </source>
</evidence>
<evidence type="ECO:0000256" key="1">
    <source>
        <dbReference type="ARBA" id="ARBA00005594"/>
    </source>
</evidence>
<gene>
    <name evidence="8" type="primary">leuS</name>
    <name evidence="12" type="ORF">A2693_02130</name>
</gene>
<comment type="similarity">
    <text evidence="1 8">Belongs to the class-I aminoacyl-tRNA synthetase family.</text>
</comment>
<keyword evidence="5 8" id="KW-0648">Protein biosynthesis</keyword>
<dbReference type="PANTHER" id="PTHR43740">
    <property type="entry name" value="LEUCYL-TRNA SYNTHETASE"/>
    <property type="match status" value="1"/>
</dbReference>
<dbReference type="InterPro" id="IPR002300">
    <property type="entry name" value="aa-tRNA-synth_Ia"/>
</dbReference>
<comment type="caution">
    <text evidence="12">The sequence shown here is derived from an EMBL/GenBank/DDBJ whole genome shotgun (WGS) entry which is preliminary data.</text>
</comment>
<dbReference type="GO" id="GO:0006429">
    <property type="term" value="P:leucyl-tRNA aminoacylation"/>
    <property type="evidence" value="ECO:0007669"/>
    <property type="project" value="UniProtKB-UniRule"/>
</dbReference>
<dbReference type="InterPro" id="IPR025709">
    <property type="entry name" value="Leu_tRNA-synth_edit"/>
</dbReference>
<dbReference type="SUPFAM" id="SSF50677">
    <property type="entry name" value="ValRS/IleRS/LeuRS editing domain"/>
    <property type="match status" value="1"/>
</dbReference>
<dbReference type="InterPro" id="IPR014729">
    <property type="entry name" value="Rossmann-like_a/b/a_fold"/>
</dbReference>
<dbReference type="PANTHER" id="PTHR43740:SF2">
    <property type="entry name" value="LEUCINE--TRNA LIGASE, MITOCHONDRIAL"/>
    <property type="match status" value="1"/>
</dbReference>
<feature type="domain" description="Methionyl/Valyl/Leucyl/Isoleucyl-tRNA synthetase anticodon-binding" evidence="10">
    <location>
        <begin position="793"/>
        <end position="939"/>
    </location>
</feature>
<evidence type="ECO:0000259" key="10">
    <source>
        <dbReference type="Pfam" id="PF08264"/>
    </source>
</evidence>
<dbReference type="Gene3D" id="3.10.20.590">
    <property type="match status" value="1"/>
</dbReference>
<comment type="caution">
    <text evidence="8">Lacks conserved residue(s) required for the propagation of feature annotation.</text>
</comment>
<feature type="domain" description="Leucyl-tRNA synthetase editing" evidence="11">
    <location>
        <begin position="268"/>
        <end position="465"/>
    </location>
</feature>
<dbReference type="PRINTS" id="PR00985">
    <property type="entry name" value="TRNASYNTHLEU"/>
</dbReference>
<evidence type="ECO:0000256" key="4">
    <source>
        <dbReference type="ARBA" id="ARBA00022840"/>
    </source>
</evidence>
<dbReference type="GO" id="GO:0002161">
    <property type="term" value="F:aminoacyl-tRNA deacylase activity"/>
    <property type="evidence" value="ECO:0007669"/>
    <property type="project" value="InterPro"/>
</dbReference>
<dbReference type="GO" id="GO:0005524">
    <property type="term" value="F:ATP binding"/>
    <property type="evidence" value="ECO:0007669"/>
    <property type="project" value="UniProtKB-UniRule"/>
</dbReference>
<sequence length="979" mass="112086">MEKKWPFDKAQGKQEYDHTVIESYWQGVWERTGIYEPDLDKSQKPFYNLMMFPYPSFEGLHVGNMYAFTGSDIYGRYMRMRGFDVFEPIGLDGFGIHSENYALKIGQHPAEVAKRTEANFYRQLHAIGNAYSWSNKLETYKSNYYKWTQWIFVQLFKAGLTYRARSAVNWCPHCLTVLADEQVIQKLKVKSEKLSFDKLRIILSEVEVLKVDKKEQQKESVAVCERCGTQVEKRELAQWFFRITKYAQKLLDGLEKIDWSEKVKIAQRNWLGKSEGLEILFGCDIERNTLIRVFTTRADTIFGVTFLALAPEHPLVTTIGNRSNKLLREQIQRYVSDSLKKSEEERIGQFQDKKDKVKQAVKTGIDTGFCAINPINGKKVPIFIADYVLAIYGTGAVMGVPAHDVRDWEFAKKFKLEIIQVIKPDPENSNDFSQKAFTDYGVLVNSGKFTGLSSEGSIQSITKYLQKHHFGSIKAMWHLRDWIISRQRYWGPPIPMIFCQECAKDGKSWFTEFAGPVGKSSKFKVQSSKLDWDAAGWYPVPEDDLPVELPYIKNFKPTHSTHSAGSVQASSGQAGLGPLARHPEFYLVKCPGCASQARRETDVSDTFLDSAWYYLGYLILGDQKSKSEVSQRKSKNQKFRNWELEFRNSLAKRGRWLPVDMYIGGAEHAVLHLLYSRFLAMVFADLGFTDFDEPFSKFRAHGLLISKGAKMSKSKGNVVIPDDYIEKYGSDTLRCYLMFCGRYQQGGDFRDSGIEGMHRFLKRVWRLVAEATQNFSGVPRNNAELPQRSAYLMHKTIKKVTSDIESLDYNTAIAALMEWVNALEGRVVDSDESVVNSQKQKKLQTTNYKLPTRVEVETLLLLLAPFAPHITEELWSKISADRLRINTDKNQRKSAMNQWESIHQAPWPKYDGKLAIAQSIVLVVEVNGKVRDRLSVERGVSENEAKGLALALAKVTKYVGGKKIKRVIFVRDRLINLVI</sequence>
<dbReference type="InterPro" id="IPR002302">
    <property type="entry name" value="Leu-tRNA-ligase"/>
</dbReference>
<feature type="short sequence motif" description="'KMSKS' region" evidence="8">
    <location>
        <begin position="710"/>
        <end position="714"/>
    </location>
</feature>
<dbReference type="InterPro" id="IPR009080">
    <property type="entry name" value="tRNAsynth_Ia_anticodon-bd"/>
</dbReference>
<dbReference type="CDD" id="cd07958">
    <property type="entry name" value="Anticodon_Ia_Leu_BEm"/>
    <property type="match status" value="1"/>
</dbReference>
<dbReference type="Pfam" id="PF00133">
    <property type="entry name" value="tRNA-synt_1"/>
    <property type="match status" value="2"/>
</dbReference>
<keyword evidence="2 8" id="KW-0436">Ligase</keyword>
<feature type="domain" description="Aminoacyl-tRNA synthetase class Ia" evidence="9">
    <location>
        <begin position="26"/>
        <end position="265"/>
    </location>
</feature>
<dbReference type="SUPFAM" id="SSF47323">
    <property type="entry name" value="Anticodon-binding domain of a subclass of class I aminoacyl-tRNA synthetases"/>
    <property type="match status" value="1"/>
</dbReference>
<evidence type="ECO:0000256" key="3">
    <source>
        <dbReference type="ARBA" id="ARBA00022741"/>
    </source>
</evidence>
<dbReference type="InterPro" id="IPR009008">
    <property type="entry name" value="Val/Leu/Ile-tRNA-synth_edit"/>
</dbReference>
<keyword evidence="3 8" id="KW-0547">Nucleotide-binding</keyword>
<dbReference type="SUPFAM" id="SSF52374">
    <property type="entry name" value="Nucleotidylyl transferase"/>
    <property type="match status" value="1"/>
</dbReference>
<dbReference type="EMBL" id="MFAY01000065">
    <property type="protein sequence ID" value="OGD87121.1"/>
    <property type="molecule type" value="Genomic_DNA"/>
</dbReference>
<dbReference type="EC" id="6.1.1.4" evidence="8"/>
<organism evidence="12 13">
    <name type="scientific">Candidatus Curtissbacteria bacterium RIFCSPHIGHO2_01_FULL_40_12</name>
    <dbReference type="NCBI Taxonomy" id="1797710"/>
    <lineage>
        <taxon>Bacteria</taxon>
        <taxon>Candidatus Curtissiibacteriota</taxon>
    </lineage>
</organism>
<evidence type="ECO:0000313" key="12">
    <source>
        <dbReference type="EMBL" id="OGD87121.1"/>
    </source>
</evidence>
<dbReference type="FunFam" id="1.10.730.10:FF:000002">
    <property type="entry name" value="Leucine--tRNA ligase"/>
    <property type="match status" value="1"/>
</dbReference>
<feature type="domain" description="Aminoacyl-tRNA synthetase class Ia" evidence="9">
    <location>
        <begin position="656"/>
        <end position="738"/>
    </location>
</feature>
<evidence type="ECO:0000256" key="6">
    <source>
        <dbReference type="ARBA" id="ARBA00023146"/>
    </source>
</evidence>
<accession>A0A1F5G5I5</accession>
<evidence type="ECO:0000256" key="5">
    <source>
        <dbReference type="ARBA" id="ARBA00022917"/>
    </source>
</evidence>
<proteinExistence type="inferred from homology"/>
<keyword evidence="6 8" id="KW-0030">Aminoacyl-tRNA synthetase</keyword>